<dbReference type="PANTHER" id="PTHR46749:SF1">
    <property type="entry name" value="COMPLEX III ASSEMBLY FACTOR LYRM7"/>
    <property type="match status" value="1"/>
</dbReference>
<keyword evidence="7" id="KW-0143">Chaperone</keyword>
<sequence length="138" mass="15429">MSVITPQLQQTARSAYRHVLRSARQVFAGDNHALSTAHAKLRQEYTQHRLETDLAKYQERITMTREVGDLLRKHVVQGEDAGDGTFNLRISDEQLADNDSIRKAKLSKESVERAKTAGPFPNRRRRAAASSTPADASS</sequence>
<evidence type="ECO:0000256" key="5">
    <source>
        <dbReference type="ARBA" id="ARBA00022946"/>
    </source>
</evidence>
<evidence type="ECO:0000256" key="9">
    <source>
        <dbReference type="SAM" id="MobiDB-lite"/>
    </source>
</evidence>
<comment type="subunit">
    <text evidence="3">Interacts with RIP1.</text>
</comment>
<evidence type="ECO:0000256" key="4">
    <source>
        <dbReference type="ARBA" id="ARBA00015108"/>
    </source>
</evidence>
<protein>
    <recommendedName>
        <fullName evidence="4">Mitochondrial zinc maintenance protein 1, mitochondrial</fullName>
    </recommendedName>
</protein>
<keyword evidence="5" id="KW-0809">Transit peptide</keyword>
<comment type="similarity">
    <text evidence="2">Belongs to the complex I LYR family. MZM1 subfamily.</text>
</comment>
<feature type="region of interest" description="Disordered" evidence="9">
    <location>
        <begin position="101"/>
        <end position="138"/>
    </location>
</feature>
<evidence type="ECO:0000256" key="3">
    <source>
        <dbReference type="ARBA" id="ARBA00011589"/>
    </source>
</evidence>
<dbReference type="GO" id="GO:0044183">
    <property type="term" value="F:protein folding chaperone"/>
    <property type="evidence" value="ECO:0007669"/>
    <property type="project" value="TreeGrafter"/>
</dbReference>
<evidence type="ECO:0000256" key="2">
    <source>
        <dbReference type="ARBA" id="ARBA00009949"/>
    </source>
</evidence>
<keyword evidence="6" id="KW-0496">Mitochondrion</keyword>
<evidence type="ECO:0000256" key="1">
    <source>
        <dbReference type="ARBA" id="ARBA00004305"/>
    </source>
</evidence>
<dbReference type="GO" id="GO:0034551">
    <property type="term" value="P:mitochondrial respiratory chain complex III assembly"/>
    <property type="evidence" value="ECO:0007669"/>
    <property type="project" value="InterPro"/>
</dbReference>
<dbReference type="AlphaFoldDB" id="A0A0F7SJB7"/>
<evidence type="ECO:0000256" key="6">
    <source>
        <dbReference type="ARBA" id="ARBA00023128"/>
    </source>
</evidence>
<reference evidence="10" key="1">
    <citation type="submission" date="2014-08" db="EMBL/GenBank/DDBJ databases">
        <authorList>
            <person name="Sharma Rahul"/>
            <person name="Thines Marco"/>
        </authorList>
    </citation>
    <scope>NUCLEOTIDE SEQUENCE</scope>
</reference>
<feature type="compositionally biased region" description="Basic and acidic residues" evidence="9">
    <location>
        <begin position="101"/>
        <end position="115"/>
    </location>
</feature>
<name>A0A0F7SJB7_PHARH</name>
<dbReference type="GO" id="GO:0005759">
    <property type="term" value="C:mitochondrial matrix"/>
    <property type="evidence" value="ECO:0007669"/>
    <property type="project" value="UniProtKB-SubCell"/>
</dbReference>
<proteinExistence type="inferred from homology"/>
<organism evidence="10">
    <name type="scientific">Phaffia rhodozyma</name>
    <name type="common">Yeast</name>
    <name type="synonym">Xanthophyllomyces dendrorhous</name>
    <dbReference type="NCBI Taxonomy" id="264483"/>
    <lineage>
        <taxon>Eukaryota</taxon>
        <taxon>Fungi</taxon>
        <taxon>Dikarya</taxon>
        <taxon>Basidiomycota</taxon>
        <taxon>Agaricomycotina</taxon>
        <taxon>Tremellomycetes</taxon>
        <taxon>Cystofilobasidiales</taxon>
        <taxon>Mrakiaceae</taxon>
        <taxon>Phaffia</taxon>
    </lineage>
</organism>
<feature type="compositionally biased region" description="Low complexity" evidence="9">
    <location>
        <begin position="128"/>
        <end position="138"/>
    </location>
</feature>
<evidence type="ECO:0000256" key="8">
    <source>
        <dbReference type="ARBA" id="ARBA00025268"/>
    </source>
</evidence>
<accession>A0A0F7SJB7</accession>
<comment type="function">
    <text evidence="8">Assembly factor required for Rieske Fe-S protein RIP1 incorporation into the cytochrome b-c1 (CIII) complex. Functions as a chaperone, binding to this subunit within the mitochondrial matrix and stabilizing it prior to its translocation and insertion into the late CIII dimeric intermediate within the mitochondrial inner membrane. Modulates the mitochondrial matrix zinc pool.</text>
</comment>
<dbReference type="CDD" id="cd20267">
    <property type="entry name" value="Complex1_LYR_LYRM7"/>
    <property type="match status" value="1"/>
</dbReference>
<evidence type="ECO:0000313" key="10">
    <source>
        <dbReference type="EMBL" id="CDZ97424.1"/>
    </source>
</evidence>
<comment type="subcellular location">
    <subcellularLocation>
        <location evidence="1">Mitochondrion matrix</location>
    </subcellularLocation>
</comment>
<evidence type="ECO:0000256" key="7">
    <source>
        <dbReference type="ARBA" id="ARBA00023186"/>
    </source>
</evidence>
<dbReference type="InterPro" id="IPR050435">
    <property type="entry name" value="MZM1/LYRM7"/>
</dbReference>
<dbReference type="InterPro" id="IPR045298">
    <property type="entry name" value="Complex1_LYR_LYRM7"/>
</dbReference>
<dbReference type="EMBL" id="LN483167">
    <property type="protein sequence ID" value="CDZ97424.1"/>
    <property type="molecule type" value="Genomic_DNA"/>
</dbReference>
<dbReference type="PANTHER" id="PTHR46749">
    <property type="entry name" value="COMPLEX III ASSEMBLY FACTOR LYRM7"/>
    <property type="match status" value="1"/>
</dbReference>